<reference evidence="3 4" key="1">
    <citation type="submission" date="2018-01" db="EMBL/GenBank/DDBJ databases">
        <authorList>
            <person name="Gaut B.S."/>
            <person name="Morton B.R."/>
            <person name="Clegg M.T."/>
            <person name="Duvall M.R."/>
        </authorList>
    </citation>
    <scope>NUCLEOTIDE SEQUENCE [LARGE SCALE GENOMIC DNA]</scope>
    <source>
        <strain evidence="3">GP69</strain>
    </source>
</reference>
<evidence type="ECO:0000256" key="2">
    <source>
        <dbReference type="SAM" id="Phobius"/>
    </source>
</evidence>
<dbReference type="SUPFAM" id="SSF52266">
    <property type="entry name" value="SGNH hydrolase"/>
    <property type="match status" value="1"/>
</dbReference>
<dbReference type="CDD" id="cd00229">
    <property type="entry name" value="SGNH_hydrolase"/>
    <property type="match status" value="1"/>
</dbReference>
<evidence type="ECO:0000313" key="4">
    <source>
        <dbReference type="Proteomes" id="UP000236311"/>
    </source>
</evidence>
<dbReference type="OrthoDB" id="2062827at2"/>
<evidence type="ECO:0000256" key="1">
    <source>
        <dbReference type="SAM" id="MobiDB-lite"/>
    </source>
</evidence>
<keyword evidence="2" id="KW-0472">Membrane</keyword>
<evidence type="ECO:0000313" key="3">
    <source>
        <dbReference type="EMBL" id="SOY29156.1"/>
    </source>
</evidence>
<name>A0A2K4ZFD0_9FIRM</name>
<keyword evidence="2" id="KW-1133">Transmembrane helix</keyword>
<proteinExistence type="predicted"/>
<dbReference type="AlphaFoldDB" id="A0A2K4ZFD0"/>
<feature type="transmembrane region" description="Helical" evidence="2">
    <location>
        <begin position="64"/>
        <end position="83"/>
    </location>
</feature>
<gene>
    <name evidence="3" type="ORF">AMURIS_01871</name>
</gene>
<protein>
    <recommendedName>
        <fullName evidence="5">GDSL-like Lipase/Acylhydrolase</fullName>
    </recommendedName>
</protein>
<feature type="compositionally biased region" description="Basic and acidic residues" evidence="1">
    <location>
        <begin position="1"/>
        <end position="20"/>
    </location>
</feature>
<dbReference type="InterPro" id="IPR036514">
    <property type="entry name" value="SGNH_hydro_sf"/>
</dbReference>
<organism evidence="3 4">
    <name type="scientific">Acetatifactor muris</name>
    <dbReference type="NCBI Taxonomy" id="879566"/>
    <lineage>
        <taxon>Bacteria</taxon>
        <taxon>Bacillati</taxon>
        <taxon>Bacillota</taxon>
        <taxon>Clostridia</taxon>
        <taxon>Lachnospirales</taxon>
        <taxon>Lachnospiraceae</taxon>
        <taxon>Acetatifactor</taxon>
    </lineage>
</organism>
<accession>A0A2K4ZFD0</accession>
<keyword evidence="2" id="KW-0812">Transmembrane</keyword>
<keyword evidence="4" id="KW-1185">Reference proteome</keyword>
<dbReference type="Gene3D" id="3.40.50.1110">
    <property type="entry name" value="SGNH hydrolase"/>
    <property type="match status" value="1"/>
</dbReference>
<dbReference type="RefSeq" id="WP_146040011.1">
    <property type="nucleotide sequence ID" value="NZ_CANRXC010000002.1"/>
</dbReference>
<sequence length="391" mass="43645">MKDKNTSHSSSRKEHIHEIPDLDIIDLESDELDSSFDAPQKEDALLSPSPKKAGGTKKGILSRINIHIVLLAVAVLFIVGIVYKVKTWGVFVDLEEIFKDGPGEYDDTFDVILPLTNAAGQPVYLDYGEDTSILMFGNAPFADDRDSEDNLANMIQEMTGGTVYNCSVSGSYLAALSPSLKPEEYPMDIFNFYWLCVLAIGENMDDSYRRGVEVLGDNAPPEAMEVYHTLKNLDMNTIDVITIMYDASDYLAGHEMYSDQNATDIVQFTGNLEAGIELIQQNYPDIRIIVLSPTYAYGINEEGEYVSSDIQRYGWDVLSTYVIKQYASCASRSVTFVDNLYGTINEDNADDYLVDHLHLNVAGRKKVAERFVYALNYFQDSGATSSTEESR</sequence>
<dbReference type="EMBL" id="OFSM01000008">
    <property type="protein sequence ID" value="SOY29156.1"/>
    <property type="molecule type" value="Genomic_DNA"/>
</dbReference>
<feature type="region of interest" description="Disordered" evidence="1">
    <location>
        <begin position="1"/>
        <end position="22"/>
    </location>
</feature>
<dbReference type="Proteomes" id="UP000236311">
    <property type="component" value="Unassembled WGS sequence"/>
</dbReference>
<evidence type="ECO:0008006" key="5">
    <source>
        <dbReference type="Google" id="ProtNLM"/>
    </source>
</evidence>